<feature type="non-terminal residue" evidence="1">
    <location>
        <position position="1"/>
    </location>
</feature>
<evidence type="ECO:0000313" key="1">
    <source>
        <dbReference type="EMBL" id="OMP09798.1"/>
    </source>
</evidence>
<dbReference type="Gramene" id="OMP09798">
    <property type="protein sequence ID" value="OMP09798"/>
    <property type="gene ID" value="CCACVL1_01035"/>
</dbReference>
<sequence length="25" mass="2832">IQNKSKRAYGVYPIVLSNCSTQKFS</sequence>
<dbReference type="Proteomes" id="UP000188268">
    <property type="component" value="Unassembled WGS sequence"/>
</dbReference>
<comment type="caution">
    <text evidence="1">The sequence shown here is derived from an EMBL/GenBank/DDBJ whole genome shotgun (WGS) entry which is preliminary data.</text>
</comment>
<dbReference type="AlphaFoldDB" id="A0A1R3KRY8"/>
<feature type="non-terminal residue" evidence="1">
    <location>
        <position position="25"/>
    </location>
</feature>
<name>A0A1R3KRY8_COCAP</name>
<protein>
    <submittedName>
        <fullName evidence="1">Uncharacterized protein</fullName>
    </submittedName>
</protein>
<organism evidence="1 2">
    <name type="scientific">Corchorus capsularis</name>
    <name type="common">Jute</name>
    <dbReference type="NCBI Taxonomy" id="210143"/>
    <lineage>
        <taxon>Eukaryota</taxon>
        <taxon>Viridiplantae</taxon>
        <taxon>Streptophyta</taxon>
        <taxon>Embryophyta</taxon>
        <taxon>Tracheophyta</taxon>
        <taxon>Spermatophyta</taxon>
        <taxon>Magnoliopsida</taxon>
        <taxon>eudicotyledons</taxon>
        <taxon>Gunneridae</taxon>
        <taxon>Pentapetalae</taxon>
        <taxon>rosids</taxon>
        <taxon>malvids</taxon>
        <taxon>Malvales</taxon>
        <taxon>Malvaceae</taxon>
        <taxon>Grewioideae</taxon>
        <taxon>Apeibeae</taxon>
        <taxon>Corchorus</taxon>
    </lineage>
</organism>
<proteinExistence type="predicted"/>
<reference evidence="1 2" key="1">
    <citation type="submission" date="2013-09" db="EMBL/GenBank/DDBJ databases">
        <title>Corchorus capsularis genome sequencing.</title>
        <authorList>
            <person name="Alam M."/>
            <person name="Haque M.S."/>
            <person name="Islam M.S."/>
            <person name="Emdad E.M."/>
            <person name="Islam M.M."/>
            <person name="Ahmed B."/>
            <person name="Halim A."/>
            <person name="Hossen Q.M.M."/>
            <person name="Hossain M.Z."/>
            <person name="Ahmed R."/>
            <person name="Khan M.M."/>
            <person name="Islam R."/>
            <person name="Rashid M.M."/>
            <person name="Khan S.A."/>
            <person name="Rahman M.S."/>
            <person name="Alam M."/>
        </authorList>
    </citation>
    <scope>NUCLEOTIDE SEQUENCE [LARGE SCALE GENOMIC DNA]</scope>
    <source>
        <strain evidence="2">cv. CVL-1</strain>
        <tissue evidence="1">Whole seedling</tissue>
    </source>
</reference>
<accession>A0A1R3KRY8</accession>
<evidence type="ECO:0000313" key="2">
    <source>
        <dbReference type="Proteomes" id="UP000188268"/>
    </source>
</evidence>
<keyword evidence="2" id="KW-1185">Reference proteome</keyword>
<gene>
    <name evidence="1" type="ORF">CCACVL1_01035</name>
</gene>
<dbReference type="EMBL" id="AWWV01002984">
    <property type="protein sequence ID" value="OMP09798.1"/>
    <property type="molecule type" value="Genomic_DNA"/>
</dbReference>